<organism evidence="1 2">
    <name type="scientific">Candidatus Thiomargarita nelsonii</name>
    <dbReference type="NCBI Taxonomy" id="1003181"/>
    <lineage>
        <taxon>Bacteria</taxon>
        <taxon>Pseudomonadati</taxon>
        <taxon>Pseudomonadota</taxon>
        <taxon>Gammaproteobacteria</taxon>
        <taxon>Thiotrichales</taxon>
        <taxon>Thiotrichaceae</taxon>
        <taxon>Thiomargarita</taxon>
    </lineage>
</organism>
<name>A0A0A6P209_9GAMM</name>
<gene>
    <name evidence="1" type="ORF">PN36_28380</name>
</gene>
<comment type="caution">
    <text evidence="1">The sequence shown here is derived from an EMBL/GenBank/DDBJ whole genome shotgun (WGS) entry which is preliminary data.</text>
</comment>
<protein>
    <submittedName>
        <fullName evidence="1">Uncharacterized protein</fullName>
    </submittedName>
</protein>
<evidence type="ECO:0000313" key="1">
    <source>
        <dbReference type="EMBL" id="KHD09405.1"/>
    </source>
</evidence>
<keyword evidence="2" id="KW-1185">Reference proteome</keyword>
<accession>A0A0A6P209</accession>
<dbReference type="AlphaFoldDB" id="A0A0A6P209"/>
<proteinExistence type="predicted"/>
<dbReference type="EMBL" id="JSZA02000183">
    <property type="protein sequence ID" value="KHD09405.1"/>
    <property type="molecule type" value="Genomic_DNA"/>
</dbReference>
<dbReference type="Proteomes" id="UP000030428">
    <property type="component" value="Unassembled WGS sequence"/>
</dbReference>
<sequence length="300" mass="35831">MKVPYKVPKIKHDFALYRRDLENSLQASLKSHPSPQHTFFKVTYPLFVLLESLSNSDYFVDPSQQILLNEYLEQGDKKNIAKIARKLMNKDEQSQFIKRGVLKNQFTPYLKELYSDTLLLLNNYYLNHYRGCYITLRCLLEDLYRHLYYKDHPQEFWAMMTDFDEHSLSLSPRFFREYLPRTSFLQPLSRMTHQFKPIKGDEDKNIFQWNDELYSKTSSYVHASKLAYMSRFSSNAEFAFNPDESEQFTKTAVNVITLSVVFLILAHFEYVLKFNDYETSLILETFEPKVKHNFRQFVNI</sequence>
<evidence type="ECO:0000313" key="2">
    <source>
        <dbReference type="Proteomes" id="UP000030428"/>
    </source>
</evidence>
<reference evidence="1 2" key="1">
    <citation type="journal article" date="2016" name="Front. Microbiol.">
        <title>Single-Cell (Meta-)Genomics of a Dimorphic Candidatus Thiomargarita nelsonii Reveals Genomic Plasticity.</title>
        <authorList>
            <person name="Flood B.E."/>
            <person name="Fliss P."/>
            <person name="Jones D.S."/>
            <person name="Dick G.J."/>
            <person name="Jain S."/>
            <person name="Kaster A.K."/>
            <person name="Winkel M."/>
            <person name="Mussmann M."/>
            <person name="Bailey J."/>
        </authorList>
    </citation>
    <scope>NUCLEOTIDE SEQUENCE [LARGE SCALE GENOMIC DNA]</scope>
    <source>
        <strain evidence="1">Hydrate Ridge</strain>
    </source>
</reference>